<name>A0A4P7MWY1_PYROR</name>
<dbReference type="InterPro" id="IPR021054">
    <property type="entry name" value="Cell_wall_mannoprotein_1"/>
</dbReference>
<dbReference type="Pfam" id="PF12296">
    <property type="entry name" value="HsbA"/>
    <property type="match status" value="1"/>
</dbReference>
<evidence type="ECO:0000313" key="2">
    <source>
        <dbReference type="EMBL" id="QBZ53682.1"/>
    </source>
</evidence>
<dbReference type="PANTHER" id="PTHR38123:SF1">
    <property type="entry name" value="HYDROPHOBIC SURFACE BINDING PROTEIN"/>
    <property type="match status" value="1"/>
</dbReference>
<feature type="chain" id="PRO_5020722300" description="Hydrophobic surface binding protein A" evidence="1">
    <location>
        <begin position="20"/>
        <end position="165"/>
    </location>
</feature>
<evidence type="ECO:0008006" key="4">
    <source>
        <dbReference type="Google" id="ProtNLM"/>
    </source>
</evidence>
<organism evidence="2 3">
    <name type="scientific">Pyricularia oryzae</name>
    <name type="common">Rice blast fungus</name>
    <name type="synonym">Magnaporthe oryzae</name>
    <dbReference type="NCBI Taxonomy" id="318829"/>
    <lineage>
        <taxon>Eukaryota</taxon>
        <taxon>Fungi</taxon>
        <taxon>Dikarya</taxon>
        <taxon>Ascomycota</taxon>
        <taxon>Pezizomycotina</taxon>
        <taxon>Sordariomycetes</taxon>
        <taxon>Sordariomycetidae</taxon>
        <taxon>Magnaporthales</taxon>
        <taxon>Pyriculariaceae</taxon>
        <taxon>Pyricularia</taxon>
    </lineage>
</organism>
<dbReference type="Gene3D" id="1.20.1280.140">
    <property type="match status" value="1"/>
</dbReference>
<accession>A0A4P7MWY1</accession>
<dbReference type="GO" id="GO:0005576">
    <property type="term" value="C:extracellular region"/>
    <property type="evidence" value="ECO:0007669"/>
    <property type="project" value="TreeGrafter"/>
</dbReference>
<dbReference type="Proteomes" id="UP000294847">
    <property type="component" value="Chromosome 1"/>
</dbReference>
<feature type="signal peptide" evidence="1">
    <location>
        <begin position="1"/>
        <end position="19"/>
    </location>
</feature>
<protein>
    <recommendedName>
        <fullName evidence="4">Hydrophobic surface binding protein A</fullName>
    </recommendedName>
</protein>
<proteinExistence type="predicted"/>
<dbReference type="PROSITE" id="PS51257">
    <property type="entry name" value="PROKAR_LIPOPROTEIN"/>
    <property type="match status" value="1"/>
</dbReference>
<keyword evidence="1" id="KW-0732">Signal</keyword>
<dbReference type="EMBL" id="CP034204">
    <property type="protein sequence ID" value="QBZ53682.1"/>
    <property type="molecule type" value="Genomic_DNA"/>
</dbReference>
<evidence type="ECO:0000256" key="1">
    <source>
        <dbReference type="SAM" id="SignalP"/>
    </source>
</evidence>
<gene>
    <name evidence="2" type="ORF">PoMZ_09370</name>
</gene>
<sequence>MRLSTFLVPVASILGLACAQIGAINTALADIRNDVDAVKNAFNAGTPAGITSSFTELDDSISAATTVVNNSPAISFLDALSLANTIGSLQTSIDQAFTVLKAKRTAVDALGLTGAVRTSLVGQRSAVDMLGGKVISKVPGIVKGTARSFMAQLDASYAAAIAAYS</sequence>
<reference evidence="2 3" key="1">
    <citation type="journal article" date="2019" name="Mol. Biol. Evol.">
        <title>Blast fungal genomes show frequent chromosomal changes, gene gains and losses, and effector gene turnover.</title>
        <authorList>
            <person name="Gomez Luciano L.B."/>
            <person name="Jason Tsai I."/>
            <person name="Chuma I."/>
            <person name="Tosa Y."/>
            <person name="Chen Y.H."/>
            <person name="Li J.Y."/>
            <person name="Li M.Y."/>
            <person name="Jade Lu M.Y."/>
            <person name="Nakayashiki H."/>
            <person name="Li W.H."/>
        </authorList>
    </citation>
    <scope>NUCLEOTIDE SEQUENCE [LARGE SCALE GENOMIC DNA]</scope>
    <source>
        <strain evidence="2">MZ5-1-6</strain>
    </source>
</reference>
<dbReference type="PANTHER" id="PTHR38123">
    <property type="entry name" value="CELL WALL SERINE-THREONINE-RICH GALACTOMANNOPROTEIN MP1 (AFU_ORTHOLOGUE AFUA_4G03240)"/>
    <property type="match status" value="1"/>
</dbReference>
<dbReference type="AlphaFoldDB" id="A0A4P7MWY1"/>
<evidence type="ECO:0000313" key="3">
    <source>
        <dbReference type="Proteomes" id="UP000294847"/>
    </source>
</evidence>